<keyword evidence="9 12" id="KW-0066">ATP synthesis</keyword>
<evidence type="ECO:0000313" key="15">
    <source>
        <dbReference type="Proteomes" id="UP000249169"/>
    </source>
</evidence>
<comment type="function">
    <text evidence="10 12">F(1)F(0) ATP synthase produces ATP from ADP in the presence of a proton or sodium gradient. F-type ATPases consist of two structural domains, F(1) containing the extramembraneous catalytic core and F(0) containing the membrane proton channel, linked together by a central stalk and a peripheral stalk. During catalysis, ATP synthesis in the catalytic domain of F(1) is coupled via a rotary mechanism of the central stalk subunits to proton translocation.</text>
</comment>
<evidence type="ECO:0000256" key="11">
    <source>
        <dbReference type="ARBA" id="ARBA00037847"/>
    </source>
</evidence>
<protein>
    <recommendedName>
        <fullName evidence="12">ATP synthase subunit b</fullName>
    </recommendedName>
    <alternativeName>
        <fullName evidence="12">ATP synthase F(0) sector subunit b</fullName>
    </alternativeName>
    <alternativeName>
        <fullName evidence="12">ATPase subunit I</fullName>
    </alternativeName>
    <alternativeName>
        <fullName evidence="12">F-type ATPase subunit b</fullName>
        <shortName evidence="12">F-ATPase subunit b</shortName>
    </alternativeName>
</protein>
<gene>
    <name evidence="12" type="primary">atpF</name>
    <name evidence="14" type="ORF">DL240_17855</name>
</gene>
<accession>A0A328C0Z6</accession>
<dbReference type="Pfam" id="PF00430">
    <property type="entry name" value="ATP-synt_B"/>
    <property type="match status" value="1"/>
</dbReference>
<evidence type="ECO:0000256" key="5">
    <source>
        <dbReference type="ARBA" id="ARBA00022781"/>
    </source>
</evidence>
<dbReference type="CDD" id="cd06503">
    <property type="entry name" value="ATP-synt_Fo_b"/>
    <property type="match status" value="1"/>
</dbReference>
<comment type="subcellular location">
    <subcellularLocation>
        <location evidence="12">Cell membrane</location>
        <topology evidence="12">Single-pass membrane protein</topology>
    </subcellularLocation>
    <subcellularLocation>
        <location evidence="11">Endomembrane system</location>
        <topology evidence="11">Single-pass membrane protein</topology>
    </subcellularLocation>
</comment>
<sequence length="156" mass="17169">MFDILSPTSPLLIAAVAIDIDGTIFVQMGAFLLVFVILNFVLIKPYLKTLEAREDSVEGSTEEAGEMDAQAAVLRASYDDKLSAARRDAQDVRESLRNQGLAEQDDILEEVRAELHAKLDEERAQIDARVESARAEINDRAQALADAMVQKVLPQA</sequence>
<evidence type="ECO:0000256" key="9">
    <source>
        <dbReference type="ARBA" id="ARBA00023310"/>
    </source>
</evidence>
<evidence type="ECO:0000256" key="10">
    <source>
        <dbReference type="ARBA" id="ARBA00025198"/>
    </source>
</evidence>
<keyword evidence="4 12" id="KW-0812">Transmembrane</keyword>
<comment type="function">
    <text evidence="12">Component of the F(0) channel, it forms part of the peripheral stalk, linking F(1) to F(0).</text>
</comment>
<keyword evidence="5 12" id="KW-0375">Hydrogen ion transport</keyword>
<dbReference type="RefSeq" id="WP_111731264.1">
    <property type="nucleotide sequence ID" value="NZ_QHKO01000012.1"/>
</dbReference>
<evidence type="ECO:0000256" key="3">
    <source>
        <dbReference type="ARBA" id="ARBA00022547"/>
    </source>
</evidence>
<dbReference type="Proteomes" id="UP000249169">
    <property type="component" value="Unassembled WGS sequence"/>
</dbReference>
<reference evidence="14 15" key="1">
    <citation type="submission" date="2018-05" db="EMBL/GenBank/DDBJ databases">
        <title>Lujinxingia marina gen. nov. sp. nov., a new facultative anaerobic member of the class Deltaproteobacteria, and proposal of Lujinxingaceae fam. nov.</title>
        <authorList>
            <person name="Li C.-M."/>
        </authorList>
    </citation>
    <scope>NUCLEOTIDE SEQUENCE [LARGE SCALE GENOMIC DNA]</scope>
    <source>
        <strain evidence="14 15">B210</strain>
    </source>
</reference>
<dbReference type="EMBL" id="QHKO01000012">
    <property type="protein sequence ID" value="RAL20246.1"/>
    <property type="molecule type" value="Genomic_DNA"/>
</dbReference>
<dbReference type="HAMAP" id="MF_01398">
    <property type="entry name" value="ATP_synth_b_bprime"/>
    <property type="match status" value="1"/>
</dbReference>
<evidence type="ECO:0000256" key="7">
    <source>
        <dbReference type="ARBA" id="ARBA00023065"/>
    </source>
</evidence>
<keyword evidence="6 12" id="KW-1133">Transmembrane helix</keyword>
<keyword evidence="12" id="KW-1003">Cell membrane</keyword>
<keyword evidence="7 12" id="KW-0406">Ion transport</keyword>
<dbReference type="InterPro" id="IPR050059">
    <property type="entry name" value="ATP_synthase_B_chain"/>
</dbReference>
<dbReference type="GO" id="GO:0046961">
    <property type="term" value="F:proton-transporting ATPase activity, rotational mechanism"/>
    <property type="evidence" value="ECO:0007669"/>
    <property type="project" value="TreeGrafter"/>
</dbReference>
<dbReference type="PANTHER" id="PTHR33445:SF2">
    <property type="entry name" value="ATP SYNTHASE SUBUNIT B', CHLOROPLASTIC"/>
    <property type="match status" value="1"/>
</dbReference>
<dbReference type="OrthoDB" id="5526376at2"/>
<dbReference type="GO" id="GO:0012505">
    <property type="term" value="C:endomembrane system"/>
    <property type="evidence" value="ECO:0007669"/>
    <property type="project" value="UniProtKB-SubCell"/>
</dbReference>
<name>A0A328C0Z6_9DELT</name>
<evidence type="ECO:0000256" key="12">
    <source>
        <dbReference type="HAMAP-Rule" id="MF_01398"/>
    </source>
</evidence>
<evidence type="ECO:0000256" key="1">
    <source>
        <dbReference type="ARBA" id="ARBA00005513"/>
    </source>
</evidence>
<evidence type="ECO:0000256" key="13">
    <source>
        <dbReference type="RuleBase" id="RU003848"/>
    </source>
</evidence>
<dbReference type="GO" id="GO:0045259">
    <property type="term" value="C:proton-transporting ATP synthase complex"/>
    <property type="evidence" value="ECO:0007669"/>
    <property type="project" value="UniProtKB-KW"/>
</dbReference>
<keyword evidence="8 12" id="KW-0472">Membrane</keyword>
<dbReference type="PANTHER" id="PTHR33445">
    <property type="entry name" value="ATP SYNTHASE SUBUNIT B', CHLOROPLASTIC"/>
    <property type="match status" value="1"/>
</dbReference>
<comment type="caution">
    <text evidence="14">The sequence shown here is derived from an EMBL/GenBank/DDBJ whole genome shotgun (WGS) entry which is preliminary data.</text>
</comment>
<organism evidence="14 15">
    <name type="scientific">Lujinxingia litoralis</name>
    <dbReference type="NCBI Taxonomy" id="2211119"/>
    <lineage>
        <taxon>Bacteria</taxon>
        <taxon>Deltaproteobacteria</taxon>
        <taxon>Bradymonadales</taxon>
        <taxon>Lujinxingiaceae</taxon>
        <taxon>Lujinxingia</taxon>
    </lineage>
</organism>
<comment type="subunit">
    <text evidence="12">F-type ATPases have 2 components, F(1) - the catalytic core - and F(0) - the membrane proton channel. F(1) has five subunits: alpha(3), beta(3), gamma(1), delta(1), epsilon(1). F(0) has three main subunits: a(1), b(2) and c(10-14). The alpha and beta chains form an alternating ring which encloses part of the gamma chain. F(1) is attached to F(0) by a central stalk formed by the gamma and epsilon chains, while a peripheral stalk is formed by the delta and b chains.</text>
</comment>
<evidence type="ECO:0000313" key="14">
    <source>
        <dbReference type="EMBL" id="RAL20246.1"/>
    </source>
</evidence>
<keyword evidence="15" id="KW-1185">Reference proteome</keyword>
<dbReference type="AlphaFoldDB" id="A0A328C0Z6"/>
<comment type="similarity">
    <text evidence="1 12 13">Belongs to the ATPase B chain family.</text>
</comment>
<feature type="transmembrane region" description="Helical" evidence="12">
    <location>
        <begin position="12"/>
        <end position="43"/>
    </location>
</feature>
<dbReference type="GO" id="GO:0005886">
    <property type="term" value="C:plasma membrane"/>
    <property type="evidence" value="ECO:0007669"/>
    <property type="project" value="UniProtKB-SubCell"/>
</dbReference>
<evidence type="ECO:0000256" key="2">
    <source>
        <dbReference type="ARBA" id="ARBA00022448"/>
    </source>
</evidence>
<keyword evidence="3 12" id="KW-0138">CF(0)</keyword>
<evidence type="ECO:0000256" key="6">
    <source>
        <dbReference type="ARBA" id="ARBA00022989"/>
    </source>
</evidence>
<dbReference type="InterPro" id="IPR002146">
    <property type="entry name" value="ATP_synth_b/b'su_bac/chlpt"/>
</dbReference>
<evidence type="ECO:0000256" key="8">
    <source>
        <dbReference type="ARBA" id="ARBA00023136"/>
    </source>
</evidence>
<keyword evidence="2 12" id="KW-0813">Transport</keyword>
<proteinExistence type="inferred from homology"/>
<evidence type="ECO:0000256" key="4">
    <source>
        <dbReference type="ARBA" id="ARBA00022692"/>
    </source>
</evidence>
<dbReference type="GO" id="GO:0046933">
    <property type="term" value="F:proton-transporting ATP synthase activity, rotational mechanism"/>
    <property type="evidence" value="ECO:0007669"/>
    <property type="project" value="UniProtKB-UniRule"/>
</dbReference>